<evidence type="ECO:0000313" key="3">
    <source>
        <dbReference type="Proteomes" id="UP000008281"/>
    </source>
</evidence>
<organism evidence="3">
    <name type="scientific">Caenorhabditis remanei</name>
    <name type="common">Caenorhabditis vulgaris</name>
    <dbReference type="NCBI Taxonomy" id="31234"/>
    <lineage>
        <taxon>Eukaryota</taxon>
        <taxon>Metazoa</taxon>
        <taxon>Ecdysozoa</taxon>
        <taxon>Nematoda</taxon>
        <taxon>Chromadorea</taxon>
        <taxon>Rhabditida</taxon>
        <taxon>Rhabditina</taxon>
        <taxon>Rhabditomorpha</taxon>
        <taxon>Rhabditoidea</taxon>
        <taxon>Rhabditidae</taxon>
        <taxon>Peloderinae</taxon>
        <taxon>Caenorhabditis</taxon>
    </lineage>
</organism>
<dbReference type="InParanoid" id="E3N4A7"/>
<feature type="compositionally biased region" description="Acidic residues" evidence="1">
    <location>
        <begin position="142"/>
        <end position="153"/>
    </location>
</feature>
<feature type="compositionally biased region" description="Basic and acidic residues" evidence="1">
    <location>
        <begin position="122"/>
        <end position="137"/>
    </location>
</feature>
<gene>
    <name evidence="2" type="ORF">CRE_23679</name>
</gene>
<feature type="compositionally biased region" description="Basic and acidic residues" evidence="1">
    <location>
        <begin position="99"/>
        <end position="110"/>
    </location>
</feature>
<feature type="region of interest" description="Disordered" evidence="1">
    <location>
        <begin position="1"/>
        <end position="179"/>
    </location>
</feature>
<reference evidence="2" key="1">
    <citation type="submission" date="2007-07" db="EMBL/GenBank/DDBJ databases">
        <title>PCAP assembly of the Caenorhabditis remanei genome.</title>
        <authorList>
            <consortium name="The Caenorhabditis remanei Sequencing Consortium"/>
            <person name="Wilson R.K."/>
        </authorList>
    </citation>
    <scope>NUCLEOTIDE SEQUENCE [LARGE SCALE GENOMIC DNA]</scope>
    <source>
        <strain evidence="2">PB4641</strain>
    </source>
</reference>
<proteinExistence type="predicted"/>
<accession>E3N4A7</accession>
<dbReference type="AlphaFoldDB" id="E3N4A7"/>
<protein>
    <submittedName>
        <fullName evidence="2">Uncharacterized protein</fullName>
    </submittedName>
</protein>
<feature type="compositionally biased region" description="Basic residues" evidence="1">
    <location>
        <begin position="159"/>
        <end position="169"/>
    </location>
</feature>
<feature type="compositionally biased region" description="Basic and acidic residues" evidence="1">
    <location>
        <begin position="38"/>
        <end position="47"/>
    </location>
</feature>
<dbReference type="EMBL" id="DS268524">
    <property type="protein sequence ID" value="EFO85442.1"/>
    <property type="molecule type" value="Genomic_DNA"/>
</dbReference>
<name>E3N4A7_CAERE</name>
<evidence type="ECO:0000313" key="2">
    <source>
        <dbReference type="EMBL" id="EFO85442.1"/>
    </source>
</evidence>
<dbReference type="Proteomes" id="UP000008281">
    <property type="component" value="Unassembled WGS sequence"/>
</dbReference>
<sequence>MSEQPMSYDEELLLDRGPREEEDMQAEYQRQRNRNRGQRTDDGEERRRRIRQDKDEDSDVQIIEKPLRNSASVSEAGSACKTDKPPPQVAVGPLGSGGHWRDSENGERSSRNAGETTRKRKLGEANSHDKDSIHEENNGDQGDVESVGEDDSEGSSPVIKKRKILKTRRLRNDNQRRLTQRHRERNWGIFREVPEDNGDIGREMEDNVQEDYKIGGEGKDDAPHVVNISGTSTAPQNGGTKIVRVADLFSHYTKGSTVLRPDIAARVQRGADLIASIASCQAGLESERGRASRAAAKRPTISEMKDGRKRKIDEKMKMAGPEILESEPCFLVYQKLMCYGHSDMSDYTKFLVHRTSKMQDELQRHTIDVSALRLVLGDPKKYWSTIRMSPDSHTNRFTGWDKTKLRAELMVTQKELGTAFKTETTGFTLYHCRREWNEQLEETLAEMWKKENPAWVPRKTFSLVNMMERKDNPTGLFFPKTLRELGARRIGVPRSAWKPIKDVIKKHGISWSVVTKDMDEVLDPNFTLPQGKFYRQLLLNIGQLFWFSEEDKKWHFEEKDELELERTILENIPCNDRGEPFVLPPRNLRRV</sequence>
<dbReference type="HOGENOM" id="CLU_461703_0_0_1"/>
<keyword evidence="3" id="KW-1185">Reference proteome</keyword>
<evidence type="ECO:0000256" key="1">
    <source>
        <dbReference type="SAM" id="MobiDB-lite"/>
    </source>
</evidence>